<dbReference type="Pfam" id="PF08872">
    <property type="entry name" value="KGK"/>
    <property type="match status" value="1"/>
</dbReference>
<gene>
    <name evidence="2" type="ORF">HJG54_00505</name>
</gene>
<reference evidence="2" key="1">
    <citation type="submission" date="2020-05" db="EMBL/GenBank/DDBJ databases">
        <authorList>
            <person name="Zhu T."/>
            <person name="Keshari N."/>
            <person name="Lu X."/>
        </authorList>
    </citation>
    <scope>NUCLEOTIDE SEQUENCE</scope>
    <source>
        <strain evidence="2">NK1-12</strain>
    </source>
</reference>
<dbReference type="InterPro" id="IPR014971">
    <property type="entry name" value="KGK"/>
</dbReference>
<evidence type="ECO:0000313" key="2">
    <source>
        <dbReference type="EMBL" id="WNZ21492.1"/>
    </source>
</evidence>
<dbReference type="AlphaFoldDB" id="A0AA96WRW3"/>
<accession>A0AA96WRW3</accession>
<feature type="region of interest" description="Disordered" evidence="1">
    <location>
        <begin position="88"/>
        <end position="153"/>
    </location>
</feature>
<protein>
    <submittedName>
        <fullName evidence="2">KGK domain-containing protein</fullName>
    </submittedName>
</protein>
<name>A0AA96WRW3_9CYAN</name>
<dbReference type="EMBL" id="CP053586">
    <property type="protein sequence ID" value="WNZ21492.1"/>
    <property type="molecule type" value="Genomic_DNA"/>
</dbReference>
<evidence type="ECO:0000256" key="1">
    <source>
        <dbReference type="SAM" id="MobiDB-lite"/>
    </source>
</evidence>
<proteinExistence type="predicted"/>
<feature type="compositionally biased region" description="Basic and acidic residues" evidence="1">
    <location>
        <begin position="88"/>
        <end position="127"/>
    </location>
</feature>
<organism evidence="2">
    <name type="scientific">Leptolyngbya sp. NK1-12</name>
    <dbReference type="NCBI Taxonomy" id="2547451"/>
    <lineage>
        <taxon>Bacteria</taxon>
        <taxon>Bacillati</taxon>
        <taxon>Cyanobacteriota</taxon>
        <taxon>Cyanophyceae</taxon>
        <taxon>Leptolyngbyales</taxon>
        <taxon>Leptolyngbyaceae</taxon>
        <taxon>Leptolyngbya group</taxon>
        <taxon>Leptolyngbya</taxon>
    </lineage>
</organism>
<sequence>MDNEYGLLGDDEVLFVRSGRIIVSNPTFKVSEFLDALAQLISEQEGEWSDEREGWFTDRGQTCEVLRLGNQGWQRGRVRIRLEFCPDRPPKLLRESSDLRSEKSTRDSEYRDDLFRDDVYTPRRSRETPFPADESYRWPGGSNEIYPEIDEDY</sequence>
<dbReference type="RefSeq" id="WP_316432738.1">
    <property type="nucleotide sequence ID" value="NZ_CP053586.1"/>
</dbReference>